<dbReference type="Pfam" id="PF16187">
    <property type="entry name" value="Peptidase_M16_M"/>
    <property type="match status" value="1"/>
</dbReference>
<evidence type="ECO:0000259" key="7">
    <source>
        <dbReference type="Pfam" id="PF05193"/>
    </source>
</evidence>
<evidence type="ECO:0000256" key="3">
    <source>
        <dbReference type="ARBA" id="ARBA00022723"/>
    </source>
</evidence>
<dbReference type="GO" id="GO:0006508">
    <property type="term" value="P:proteolysis"/>
    <property type="evidence" value="ECO:0007669"/>
    <property type="project" value="UniProtKB-KW"/>
</dbReference>
<evidence type="ECO:0000256" key="4">
    <source>
        <dbReference type="ARBA" id="ARBA00022801"/>
    </source>
</evidence>
<keyword evidence="6" id="KW-0482">Metalloprotease</keyword>
<dbReference type="InterPro" id="IPR011249">
    <property type="entry name" value="Metalloenz_LuxS/M16"/>
</dbReference>
<feature type="domain" description="Peptidase M16 middle/third" evidence="8">
    <location>
        <begin position="322"/>
        <end position="602"/>
    </location>
</feature>
<dbReference type="InterPro" id="IPR032632">
    <property type="entry name" value="Peptidase_M16_M"/>
</dbReference>
<evidence type="ECO:0000256" key="6">
    <source>
        <dbReference type="ARBA" id="ARBA00023049"/>
    </source>
</evidence>
<keyword evidence="5" id="KW-0862">Zinc</keyword>
<dbReference type="FunFam" id="3.30.830.10:FF:000005">
    <property type="entry name" value="nardilysin isoform X1"/>
    <property type="match status" value="1"/>
</dbReference>
<dbReference type="Gene3D" id="3.30.830.10">
    <property type="entry name" value="Metalloenzyme, LuxS/M16 peptidase-like"/>
    <property type="match status" value="4"/>
</dbReference>
<evidence type="ECO:0000313" key="10">
    <source>
        <dbReference type="Proteomes" id="UP000078542"/>
    </source>
</evidence>
<evidence type="ECO:0000256" key="2">
    <source>
        <dbReference type="ARBA" id="ARBA00022670"/>
    </source>
</evidence>
<dbReference type="PANTHER" id="PTHR43690">
    <property type="entry name" value="NARDILYSIN"/>
    <property type="match status" value="1"/>
</dbReference>
<dbReference type="InterPro" id="IPR007863">
    <property type="entry name" value="Peptidase_M16_C"/>
</dbReference>
<keyword evidence="3" id="KW-0479">Metal-binding</keyword>
<dbReference type="SUPFAM" id="SSF63411">
    <property type="entry name" value="LuxS/MPP-like metallohydrolase"/>
    <property type="match status" value="4"/>
</dbReference>
<keyword evidence="4" id="KW-0378">Hydrolase</keyword>
<dbReference type="STRING" id="456900.A0A195CD14"/>
<keyword evidence="2" id="KW-0645">Protease</keyword>
<name>A0A195CD14_9HYME</name>
<evidence type="ECO:0000256" key="1">
    <source>
        <dbReference type="ARBA" id="ARBA00007261"/>
    </source>
</evidence>
<evidence type="ECO:0000259" key="8">
    <source>
        <dbReference type="Pfam" id="PF16187"/>
    </source>
</evidence>
<accession>A0A195CD14</accession>
<dbReference type="EMBL" id="KQ977935">
    <property type="protein sequence ID" value="KYM98610.1"/>
    <property type="molecule type" value="Genomic_DNA"/>
</dbReference>
<sequence length="918" mass="108436">MFITEYQEYCKKNDMIELIHKYKGDINFIAEFEYISFFFDIQNFQKDYFLSVLKLFAEFFTNVLPEKDKFMQNRDNIKEEFQLALNFAKDRVDLPLLSSFTCSDHPINKDNEDYFIKIQKNLDYTILYEELQKFAKCYYSAHRIKLVIQASLSLNTLEKYVTHSARFVNIPSNVLPSNDSTGCKQDIPHFNTAAFQKMYKIIDIKPFKLLEITWVIPSQYSYKNKSFDYIMSIIENEGEGSLISYLRKKLWSVTCYNKAFLCESVLSSMFNTITISIKLFNDGKHRVREVLNAIFSYINLLKREGPQKRIYDELNTYTKYIFRYKKEQCSLENVKNLCGNMHVYSPRDYITGNIIYFEYDSEEINKFLSYLVPETANIIIIDKHFEGVHPNKINSYSNLWYTDVQIPQQWIEQWKSIEPLPDFYLPLKNIWLPFEWTLIPIPAKVSKYPVKLYSDSISEVWYRPDPKFRLPVCYMNVHFVSYLGFESPENAALMTLYCEILKLLVMEELYPATIAGYSYDINVNTKGITIEISGYMPRLMLSFIVNRMKAYPKLVTEELFKLVKDEQLDFYKDKFSEPAELANDVSLWILTLVHYTYIDLHNALKNISFKEFQDFAATFVNRLCIQCLAQGNITEGAVIKTIQYCVETFKCNPLHSDWMESFRVTQIPIGNSYCKLKNIDKLNSNSVVINTYQIDVTSIELTMLMTLITKLMSRTMSDQSNASIQNASCDWLDINGILHYSIIARTQKNKYSTESINHWIDESLDWFRKTLDTTSDNALDNVKERIKLEFQQHVDMDLSDEVIRNWNEIMMCRYMFDSRERETLALNEIKMNDLREWFAKYILNKNTIKKLSIHVVANDLKVQPFALEYIIDDNIQYSLLKDIRILKVEEYKEKLNVFPSVDTNNQLRVQNKWYSTQQ</sequence>
<gene>
    <name evidence="9" type="ORF">ALC62_10578</name>
</gene>
<organism evidence="9 10">
    <name type="scientific">Cyphomyrmex costatus</name>
    <dbReference type="NCBI Taxonomy" id="456900"/>
    <lineage>
        <taxon>Eukaryota</taxon>
        <taxon>Metazoa</taxon>
        <taxon>Ecdysozoa</taxon>
        <taxon>Arthropoda</taxon>
        <taxon>Hexapoda</taxon>
        <taxon>Insecta</taxon>
        <taxon>Pterygota</taxon>
        <taxon>Neoptera</taxon>
        <taxon>Endopterygota</taxon>
        <taxon>Hymenoptera</taxon>
        <taxon>Apocrita</taxon>
        <taxon>Aculeata</taxon>
        <taxon>Formicoidea</taxon>
        <taxon>Formicidae</taxon>
        <taxon>Myrmicinae</taxon>
        <taxon>Cyphomyrmex</taxon>
    </lineage>
</organism>
<dbReference type="PANTHER" id="PTHR43690:SF18">
    <property type="entry name" value="INSULIN-DEGRADING ENZYME-RELATED"/>
    <property type="match status" value="1"/>
</dbReference>
<dbReference type="AlphaFoldDB" id="A0A195CD14"/>
<comment type="similarity">
    <text evidence="1">Belongs to the peptidase M16 family.</text>
</comment>
<dbReference type="GO" id="GO:0008237">
    <property type="term" value="F:metallopeptidase activity"/>
    <property type="evidence" value="ECO:0007669"/>
    <property type="project" value="UniProtKB-KW"/>
</dbReference>
<dbReference type="InterPro" id="IPR050626">
    <property type="entry name" value="Peptidase_M16"/>
</dbReference>
<keyword evidence="10" id="KW-1185">Reference proteome</keyword>
<reference evidence="9 10" key="1">
    <citation type="submission" date="2016-03" db="EMBL/GenBank/DDBJ databases">
        <title>Cyphomyrmex costatus WGS genome.</title>
        <authorList>
            <person name="Nygaard S."/>
            <person name="Hu H."/>
            <person name="Boomsma J."/>
            <person name="Zhang G."/>
        </authorList>
    </citation>
    <scope>NUCLEOTIDE SEQUENCE [LARGE SCALE GENOMIC DNA]</scope>
    <source>
        <strain evidence="9">MS0001</strain>
        <tissue evidence="9">Whole body</tissue>
    </source>
</reference>
<dbReference type="GO" id="GO:0046872">
    <property type="term" value="F:metal ion binding"/>
    <property type="evidence" value="ECO:0007669"/>
    <property type="project" value="UniProtKB-KW"/>
</dbReference>
<feature type="domain" description="Peptidase M16 C-terminal" evidence="7">
    <location>
        <begin position="128"/>
        <end position="313"/>
    </location>
</feature>
<dbReference type="Proteomes" id="UP000078542">
    <property type="component" value="Unassembled WGS sequence"/>
</dbReference>
<evidence type="ECO:0000313" key="9">
    <source>
        <dbReference type="EMBL" id="KYM98610.1"/>
    </source>
</evidence>
<proteinExistence type="inferred from homology"/>
<protein>
    <submittedName>
        <fullName evidence="9">Nardilysin</fullName>
    </submittedName>
</protein>
<dbReference type="Pfam" id="PF05193">
    <property type="entry name" value="Peptidase_M16_C"/>
    <property type="match status" value="1"/>
</dbReference>
<evidence type="ECO:0000256" key="5">
    <source>
        <dbReference type="ARBA" id="ARBA00022833"/>
    </source>
</evidence>